<keyword evidence="3" id="KW-1185">Reference proteome</keyword>
<protein>
    <submittedName>
        <fullName evidence="2">Uncharacterized protein</fullName>
    </submittedName>
</protein>
<sequence length="283" mass="29988">MTPFRSLAAGLPAALLLIACGRQPQAANPSRFAATPPTIDGLSTDWGPDSLRYDADSKLQYAVLNDQRAVYVRLKVADPMTQGRLLVQGFTVWLDSTGQNQQQFGVRYKLHPEPVAKPELDANGQPVAAAPMSLKDRRARLAQALADVHDMELLNYKGSKEPTYTDTQSPLGVKLGLALDAQDNIVYELAVPLRLLYRKVPSLASGQRAKVGVTVLSNRMAMPSGTNSSGMSVVGADGMNSGYGGMGGRGGYGGRGMGGGRMPGGYMGPQPLTLKVNAQLSGQ</sequence>
<keyword evidence="1" id="KW-0732">Signal</keyword>
<dbReference type="PROSITE" id="PS51257">
    <property type="entry name" value="PROKAR_LIPOPROTEIN"/>
    <property type="match status" value="1"/>
</dbReference>
<organism evidence="2 3">
    <name type="scientific">Hymenobacter coccineus</name>
    <dbReference type="NCBI Taxonomy" id="1908235"/>
    <lineage>
        <taxon>Bacteria</taxon>
        <taxon>Pseudomonadati</taxon>
        <taxon>Bacteroidota</taxon>
        <taxon>Cytophagia</taxon>
        <taxon>Cytophagales</taxon>
        <taxon>Hymenobacteraceae</taxon>
        <taxon>Hymenobacter</taxon>
    </lineage>
</organism>
<feature type="signal peptide" evidence="1">
    <location>
        <begin position="1"/>
        <end position="26"/>
    </location>
</feature>
<proteinExistence type="predicted"/>
<dbReference type="AlphaFoldDB" id="A0A1G1STW9"/>
<evidence type="ECO:0000313" key="3">
    <source>
        <dbReference type="Proteomes" id="UP000177506"/>
    </source>
</evidence>
<comment type="caution">
    <text evidence="2">The sequence shown here is derived from an EMBL/GenBank/DDBJ whole genome shotgun (WGS) entry which is preliminary data.</text>
</comment>
<gene>
    <name evidence="2" type="ORF">BEN49_14550</name>
</gene>
<feature type="chain" id="PRO_5009578387" evidence="1">
    <location>
        <begin position="27"/>
        <end position="283"/>
    </location>
</feature>
<evidence type="ECO:0000256" key="1">
    <source>
        <dbReference type="SAM" id="SignalP"/>
    </source>
</evidence>
<name>A0A1G1STW9_9BACT</name>
<dbReference type="Proteomes" id="UP000177506">
    <property type="component" value="Unassembled WGS sequence"/>
</dbReference>
<dbReference type="RefSeq" id="WP_070746949.1">
    <property type="nucleotide sequence ID" value="NZ_MDZA01000438.1"/>
</dbReference>
<dbReference type="EMBL" id="MDZA01000438">
    <property type="protein sequence ID" value="OGX82049.1"/>
    <property type="molecule type" value="Genomic_DNA"/>
</dbReference>
<evidence type="ECO:0000313" key="2">
    <source>
        <dbReference type="EMBL" id="OGX82049.1"/>
    </source>
</evidence>
<accession>A0A1G1STW9</accession>
<reference evidence="2 3" key="1">
    <citation type="submission" date="2016-08" db="EMBL/GenBank/DDBJ databases">
        <title>Hymenobacter coccineus sp. nov., Hymenobacter lapidarius sp. nov. and Hymenobacter glacialis sp. nov., isolated from Antarctic soil.</title>
        <authorList>
            <person name="Sedlacek I."/>
            <person name="Kralova S."/>
            <person name="Kyrova K."/>
            <person name="Maslanova I."/>
            <person name="Stankova E."/>
            <person name="Vrbovska V."/>
            <person name="Nemec M."/>
            <person name="Bartak M."/>
            <person name="Svec P."/>
            <person name="Busse H.-J."/>
            <person name="Pantucek R."/>
        </authorList>
    </citation>
    <scope>NUCLEOTIDE SEQUENCE [LARGE SCALE GENOMIC DNA]</scope>
    <source>
        <strain evidence="2 3">CCM 8649</strain>
    </source>
</reference>
<dbReference type="OrthoDB" id="1523672at2"/>